<dbReference type="EMBL" id="JABWMH010000003">
    <property type="protein sequence ID" value="NVD28563.1"/>
    <property type="molecule type" value="Genomic_DNA"/>
</dbReference>
<reference evidence="1 2" key="1">
    <citation type="submission" date="2020-06" db="EMBL/GenBank/DDBJ databases">
        <authorList>
            <person name="Kim S.-J."/>
            <person name="Park S.-J."/>
        </authorList>
    </citation>
    <scope>NUCLEOTIDE SEQUENCE [LARGE SCALE GENOMIC DNA]</scope>
    <source>
        <strain evidence="1 2">SW-151</strain>
    </source>
</reference>
<proteinExistence type="predicted"/>
<accession>A0ABX2N4C2</accession>
<organism evidence="1 2">
    <name type="scientific">Parasphingorhabdus flavimaris</name>
    <dbReference type="NCBI Taxonomy" id="266812"/>
    <lineage>
        <taxon>Bacteria</taxon>
        <taxon>Pseudomonadati</taxon>
        <taxon>Pseudomonadota</taxon>
        <taxon>Alphaproteobacteria</taxon>
        <taxon>Sphingomonadales</taxon>
        <taxon>Sphingomonadaceae</taxon>
        <taxon>Parasphingorhabdus</taxon>
    </lineage>
</organism>
<evidence type="ECO:0008006" key="3">
    <source>
        <dbReference type="Google" id="ProtNLM"/>
    </source>
</evidence>
<comment type="caution">
    <text evidence="1">The sequence shown here is derived from an EMBL/GenBank/DDBJ whole genome shotgun (WGS) entry which is preliminary data.</text>
</comment>
<evidence type="ECO:0000313" key="2">
    <source>
        <dbReference type="Proteomes" id="UP000652427"/>
    </source>
</evidence>
<dbReference type="RefSeq" id="WP_176279995.1">
    <property type="nucleotide sequence ID" value="NZ_JABWMH010000003.1"/>
</dbReference>
<name>A0ABX2N4C2_9SPHN</name>
<evidence type="ECO:0000313" key="1">
    <source>
        <dbReference type="EMBL" id="NVD28563.1"/>
    </source>
</evidence>
<sequence length="102" mass="11570">MTNLSEQGMGGRTEGFLRPFELITVIKKGYGRIVGEVRWTEGQNFGVLFSEPVNVEMFNFTDDNKQRHFVQPTSNGHVWTGFKTQSSTRRPGVTNRFSKIVG</sequence>
<dbReference type="Proteomes" id="UP000652427">
    <property type="component" value="Unassembled WGS sequence"/>
</dbReference>
<gene>
    <name evidence="1" type="ORF">HUO14_11680</name>
</gene>
<protein>
    <recommendedName>
        <fullName evidence="3">PilZ domain-containing protein</fullName>
    </recommendedName>
</protein>
<keyword evidence="2" id="KW-1185">Reference proteome</keyword>